<dbReference type="Pfam" id="PF01636">
    <property type="entry name" value="APH"/>
    <property type="match status" value="1"/>
</dbReference>
<reference evidence="2 3" key="1">
    <citation type="submission" date="2016-03" db="EMBL/GenBank/DDBJ databases">
        <title>Draft genome sequence of Paenibacillus glacialis DSM 22343.</title>
        <authorList>
            <person name="Shin S.-K."/>
            <person name="Yi H."/>
        </authorList>
    </citation>
    <scope>NUCLEOTIDE SEQUENCE [LARGE SCALE GENOMIC DNA]</scope>
    <source>
        <strain evidence="2 3">DSM 22343</strain>
    </source>
</reference>
<sequence>MDKIISEIPDACTWNIVQAVHKGWSKDKKYYIKAIDGRELLLRLADISQFDKKKWEFESVEKFDHIDCLMSRPIDFGICNNGQSVYSLFTWVEGEDANQVIPTLSAKEQYRLGVRAGEILREMHEIPSENNPIPWSETYNLKINKYISNYKACGIHLKGADTIINYVESKRYLLENRLESIQHGDYHVGNMIVTKDVELGIIDFNRLSYGDPWEEFNRITWDASLSGLFASGRINGYFNNDVPDQFFRVMALYITSNQLSSIHWAIPFGQEDVDIMLARAGDVLDWYDEFQTYVPSWYVPNYSE</sequence>
<organism evidence="2 3">
    <name type="scientific">Paenibacillus glacialis</name>
    <dbReference type="NCBI Taxonomy" id="494026"/>
    <lineage>
        <taxon>Bacteria</taxon>
        <taxon>Bacillati</taxon>
        <taxon>Bacillota</taxon>
        <taxon>Bacilli</taxon>
        <taxon>Bacillales</taxon>
        <taxon>Paenibacillaceae</taxon>
        <taxon>Paenibacillus</taxon>
    </lineage>
</organism>
<proteinExistence type="predicted"/>
<dbReference type="PANTHER" id="PTHR41283:SF1">
    <property type="entry name" value="AMINOGLYCOSIDE PHOSPHOTRANSFERASE DOMAIN-CONTAINING PROTEIN"/>
    <property type="match status" value="1"/>
</dbReference>
<feature type="domain" description="Aminoglycoside phosphotransferase" evidence="1">
    <location>
        <begin position="17"/>
        <end position="238"/>
    </location>
</feature>
<dbReference type="InterPro" id="IPR002575">
    <property type="entry name" value="Aminoglycoside_PTrfase"/>
</dbReference>
<gene>
    <name evidence="2" type="ORF">PGLA_20235</name>
</gene>
<keyword evidence="2" id="KW-0808">Transferase</keyword>
<keyword evidence="3" id="KW-1185">Reference proteome</keyword>
<evidence type="ECO:0000259" key="1">
    <source>
        <dbReference type="Pfam" id="PF01636"/>
    </source>
</evidence>
<dbReference type="PANTHER" id="PTHR41283">
    <property type="entry name" value="AMINOGLYCOSIDE PHOSPHOTRANSFERASE"/>
    <property type="match status" value="1"/>
</dbReference>
<evidence type="ECO:0000313" key="3">
    <source>
        <dbReference type="Proteomes" id="UP000076967"/>
    </source>
</evidence>
<accession>A0A162M4V3</accession>
<dbReference type="STRING" id="494026.PGLA_20235"/>
<dbReference type="InterPro" id="IPR011009">
    <property type="entry name" value="Kinase-like_dom_sf"/>
</dbReference>
<dbReference type="RefSeq" id="WP_068536313.1">
    <property type="nucleotide sequence ID" value="NZ_LVJH01000048.1"/>
</dbReference>
<dbReference type="GO" id="GO:0016740">
    <property type="term" value="F:transferase activity"/>
    <property type="evidence" value="ECO:0007669"/>
    <property type="project" value="UniProtKB-KW"/>
</dbReference>
<name>A0A162M4V3_9BACL</name>
<dbReference type="AlphaFoldDB" id="A0A162M4V3"/>
<dbReference type="SUPFAM" id="SSF56112">
    <property type="entry name" value="Protein kinase-like (PK-like)"/>
    <property type="match status" value="1"/>
</dbReference>
<comment type="caution">
    <text evidence="2">The sequence shown here is derived from an EMBL/GenBank/DDBJ whole genome shotgun (WGS) entry which is preliminary data.</text>
</comment>
<dbReference type="OrthoDB" id="334783at2"/>
<evidence type="ECO:0000313" key="2">
    <source>
        <dbReference type="EMBL" id="OAB38423.1"/>
    </source>
</evidence>
<dbReference type="Proteomes" id="UP000076967">
    <property type="component" value="Unassembled WGS sequence"/>
</dbReference>
<dbReference type="EMBL" id="LVJH01000048">
    <property type="protein sequence ID" value="OAB38423.1"/>
    <property type="molecule type" value="Genomic_DNA"/>
</dbReference>
<dbReference type="Gene3D" id="3.90.1200.10">
    <property type="match status" value="1"/>
</dbReference>
<protein>
    <submittedName>
        <fullName evidence="2">Aminoglycoside phosphotransferase</fullName>
    </submittedName>
</protein>